<evidence type="ECO:0000313" key="4">
    <source>
        <dbReference type="EMBL" id="MBC8207574.1"/>
    </source>
</evidence>
<dbReference type="Proteomes" id="UP000599024">
    <property type="component" value="Unassembled WGS sequence"/>
</dbReference>
<dbReference type="AlphaFoldDB" id="A0A8J6N9C8"/>
<dbReference type="PANTHER" id="PTHR43072:SF23">
    <property type="entry name" value="UPF0039 PROTEIN C11D3.02C"/>
    <property type="match status" value="1"/>
</dbReference>
<sequence>MNIRLFQPQDQEQIVAIYNQAVADGSCTADTEPVTLSSKRGWFNQHPEDHYPIFVAAEGAQIQGWCSLSPHRPGRKGLQAVAEISYYIERDHRAQGLGNRLMDHAIAAAPALGLQHLFAILLDCNKTSIHLLEKKGFTRWGHLPGIVDLGVKVCGQYIYGRAL</sequence>
<dbReference type="PANTHER" id="PTHR43072">
    <property type="entry name" value="N-ACETYLTRANSFERASE"/>
    <property type="match status" value="1"/>
</dbReference>
<evidence type="ECO:0000313" key="5">
    <source>
        <dbReference type="Proteomes" id="UP000599024"/>
    </source>
</evidence>
<dbReference type="Pfam" id="PF00583">
    <property type="entry name" value="Acetyltransf_1"/>
    <property type="match status" value="1"/>
</dbReference>
<dbReference type="EMBL" id="JACNLK010000004">
    <property type="protein sequence ID" value="MBC8207574.1"/>
    <property type="molecule type" value="Genomic_DNA"/>
</dbReference>
<feature type="domain" description="N-acetyltransferase" evidence="3">
    <location>
        <begin position="1"/>
        <end position="163"/>
    </location>
</feature>
<dbReference type="GO" id="GO:0016747">
    <property type="term" value="F:acyltransferase activity, transferring groups other than amino-acyl groups"/>
    <property type="evidence" value="ECO:0007669"/>
    <property type="project" value="InterPro"/>
</dbReference>
<dbReference type="PROSITE" id="PS51186">
    <property type="entry name" value="GNAT"/>
    <property type="match status" value="1"/>
</dbReference>
<proteinExistence type="predicted"/>
<comment type="caution">
    <text evidence="4">The sequence shown here is derived from an EMBL/GenBank/DDBJ whole genome shotgun (WGS) entry which is preliminary data.</text>
</comment>
<evidence type="ECO:0000259" key="3">
    <source>
        <dbReference type="PROSITE" id="PS51186"/>
    </source>
</evidence>
<dbReference type="Gene3D" id="3.40.630.30">
    <property type="match status" value="1"/>
</dbReference>
<organism evidence="4 5">
    <name type="scientific">Candidatus Desulfatifera sulfidica</name>
    <dbReference type="NCBI Taxonomy" id="2841691"/>
    <lineage>
        <taxon>Bacteria</taxon>
        <taxon>Pseudomonadati</taxon>
        <taxon>Thermodesulfobacteriota</taxon>
        <taxon>Desulfobulbia</taxon>
        <taxon>Desulfobulbales</taxon>
        <taxon>Desulfobulbaceae</taxon>
        <taxon>Candidatus Desulfatifera</taxon>
    </lineage>
</organism>
<keyword evidence="2" id="KW-0012">Acyltransferase</keyword>
<evidence type="ECO:0000256" key="2">
    <source>
        <dbReference type="ARBA" id="ARBA00023315"/>
    </source>
</evidence>
<name>A0A8J6N9C8_9BACT</name>
<protein>
    <submittedName>
        <fullName evidence="4">N-acetyltransferase</fullName>
    </submittedName>
</protein>
<dbReference type="CDD" id="cd04301">
    <property type="entry name" value="NAT_SF"/>
    <property type="match status" value="1"/>
</dbReference>
<dbReference type="SUPFAM" id="SSF55729">
    <property type="entry name" value="Acyl-CoA N-acyltransferases (Nat)"/>
    <property type="match status" value="1"/>
</dbReference>
<keyword evidence="1" id="KW-0808">Transferase</keyword>
<dbReference type="InterPro" id="IPR016181">
    <property type="entry name" value="Acyl_CoA_acyltransferase"/>
</dbReference>
<gene>
    <name evidence="4" type="ORF">H8E79_00170</name>
</gene>
<evidence type="ECO:0000256" key="1">
    <source>
        <dbReference type="ARBA" id="ARBA00022679"/>
    </source>
</evidence>
<accession>A0A8J6N9C8</accession>
<reference evidence="4 5" key="1">
    <citation type="submission" date="2020-08" db="EMBL/GenBank/DDBJ databases">
        <title>Bridging the membrane lipid divide: bacteria of the FCB group superphylum have the potential to synthesize archaeal ether lipids.</title>
        <authorList>
            <person name="Villanueva L."/>
            <person name="Von Meijenfeldt F.A.B."/>
            <person name="Westbye A.B."/>
            <person name="Yadav S."/>
            <person name="Hopmans E.C."/>
            <person name="Dutilh B.E."/>
            <person name="Sinninghe Damste J.S."/>
        </authorList>
    </citation>
    <scope>NUCLEOTIDE SEQUENCE [LARGE SCALE GENOMIC DNA]</scope>
    <source>
        <strain evidence="4">NIOZ-UU81</strain>
    </source>
</reference>
<dbReference type="InterPro" id="IPR000182">
    <property type="entry name" value="GNAT_dom"/>
</dbReference>